<dbReference type="Proteomes" id="UP000187429">
    <property type="component" value="Unassembled WGS sequence"/>
</dbReference>
<keyword evidence="3" id="KW-1185">Reference proteome</keyword>
<gene>
    <name evidence="2" type="ORF">AYI69_g8909</name>
</gene>
<evidence type="ECO:0000259" key="1">
    <source>
        <dbReference type="PROSITE" id="PS51207"/>
    </source>
</evidence>
<dbReference type="AlphaFoldDB" id="A0A1R1XGC1"/>
<dbReference type="PANTHER" id="PTHR22775">
    <property type="entry name" value="SORTING NEXIN"/>
    <property type="match status" value="1"/>
</dbReference>
<protein>
    <recommendedName>
        <fullName evidence="1">PXA domain-containing protein</fullName>
    </recommendedName>
</protein>
<dbReference type="PANTHER" id="PTHR22775:SF3">
    <property type="entry name" value="SORTING NEXIN-13"/>
    <property type="match status" value="1"/>
</dbReference>
<dbReference type="InterPro" id="IPR003114">
    <property type="entry name" value="Phox_assoc"/>
</dbReference>
<name>A0A1R1XGC1_9FUNG</name>
<dbReference type="OrthoDB" id="5582218at2759"/>
<evidence type="ECO:0000313" key="3">
    <source>
        <dbReference type="Proteomes" id="UP000187429"/>
    </source>
</evidence>
<dbReference type="PROSITE" id="PS51207">
    <property type="entry name" value="PXA"/>
    <property type="match status" value="1"/>
</dbReference>
<feature type="domain" description="PXA" evidence="1">
    <location>
        <begin position="1"/>
        <end position="155"/>
    </location>
</feature>
<reference evidence="3" key="1">
    <citation type="submission" date="2017-01" db="EMBL/GenBank/DDBJ databases">
        <authorList>
            <person name="Wang Y."/>
            <person name="White M."/>
            <person name="Kvist S."/>
            <person name="Moncalvo J.-M."/>
        </authorList>
    </citation>
    <scope>NUCLEOTIDE SEQUENCE [LARGE SCALE GENOMIC DNA]</scope>
    <source>
        <strain evidence="3">ID-206-W2</strain>
    </source>
</reference>
<comment type="caution">
    <text evidence="2">The sequence shown here is derived from an EMBL/GenBank/DDBJ whole genome shotgun (WGS) entry which is preliminary data.</text>
</comment>
<dbReference type="Pfam" id="PF02194">
    <property type="entry name" value="PXA"/>
    <property type="match status" value="1"/>
</dbReference>
<proteinExistence type="predicted"/>
<dbReference type="EMBL" id="LSSM01004987">
    <property type="protein sequence ID" value="OMJ13674.1"/>
    <property type="molecule type" value="Genomic_DNA"/>
</dbReference>
<accession>A0A1R1XGC1</accession>
<organism evidence="2 3">
    <name type="scientific">Smittium culicis</name>
    <dbReference type="NCBI Taxonomy" id="133412"/>
    <lineage>
        <taxon>Eukaryota</taxon>
        <taxon>Fungi</taxon>
        <taxon>Fungi incertae sedis</taxon>
        <taxon>Zoopagomycota</taxon>
        <taxon>Kickxellomycotina</taxon>
        <taxon>Harpellomycetes</taxon>
        <taxon>Harpellales</taxon>
        <taxon>Legeriomycetaceae</taxon>
        <taxon>Smittium</taxon>
    </lineage>
</organism>
<dbReference type="GO" id="GO:0035091">
    <property type="term" value="F:phosphatidylinositol binding"/>
    <property type="evidence" value="ECO:0007669"/>
    <property type="project" value="TreeGrafter"/>
</dbReference>
<sequence length="352" mass="40111">MNSIAPKNNNIDDSKAKVFRFCKTSNKISCEIEQIDWFNYVSTDIPLIVNTYLKDLRDCENRLDTIYSGKCNSIEELYQKRYPHSAMLVAAESELCYLRHLSSEILQVLLPVNIIKDEVTAHLLREIISCVVLRTIVDLGSDPNTFNSAIITSLKNYSKNQYFFNLDMDKYFSTPNEDLENQETPGIITVQKMVSEALESDIKSNSYLYDDKDKNFNKPMSKNKFTPDPIFSKKLMFSDANSLYCKSEEDQDNLKSSMGDVKNSSINNRPKTKLNKLISKELKSGRKRSHVRSKSEYTGIKYAKLNEGNKGFDSYYSPKLKDSNKNTTLPIEKSLLAVGSSKKKATNKTSCA</sequence>
<evidence type="ECO:0000313" key="2">
    <source>
        <dbReference type="EMBL" id="OMJ13674.1"/>
    </source>
</evidence>